<name>A0A439CRC4_9PEZI</name>
<keyword evidence="2" id="KW-0732">Signal</keyword>
<dbReference type="InterPro" id="IPR001938">
    <property type="entry name" value="Thaumatin"/>
</dbReference>
<gene>
    <name evidence="3" type="ORF">EKO27_g10384</name>
</gene>
<dbReference type="AlphaFoldDB" id="A0A439CRC4"/>
<evidence type="ECO:0008006" key="5">
    <source>
        <dbReference type="Google" id="ProtNLM"/>
    </source>
</evidence>
<feature type="chain" id="PRO_5019165161" description="Thaumatin-like protein" evidence="2">
    <location>
        <begin position="20"/>
        <end position="276"/>
    </location>
</feature>
<feature type="region of interest" description="Disordered" evidence="1">
    <location>
        <begin position="256"/>
        <end position="276"/>
    </location>
</feature>
<dbReference type="SUPFAM" id="SSF49870">
    <property type="entry name" value="Osmotin, thaumatin-like protein"/>
    <property type="match status" value="1"/>
</dbReference>
<evidence type="ECO:0000256" key="2">
    <source>
        <dbReference type="SAM" id="SignalP"/>
    </source>
</evidence>
<organism evidence="3 4">
    <name type="scientific">Xylaria grammica</name>
    <dbReference type="NCBI Taxonomy" id="363999"/>
    <lineage>
        <taxon>Eukaryota</taxon>
        <taxon>Fungi</taxon>
        <taxon>Dikarya</taxon>
        <taxon>Ascomycota</taxon>
        <taxon>Pezizomycotina</taxon>
        <taxon>Sordariomycetes</taxon>
        <taxon>Xylariomycetidae</taxon>
        <taxon>Xylariales</taxon>
        <taxon>Xylariaceae</taxon>
        <taxon>Xylaria</taxon>
    </lineage>
</organism>
<keyword evidence="4" id="KW-1185">Reference proteome</keyword>
<sequence>MLFGIRTALLSMSVPALLALSSPTPTSSRHRHSVRNEPLPTPAPTTVINPETLSRGEYVVTLVNSHTAAISTAHNQNVGSPTALQDGGSVLEANATAIFAVPTNWAGRVAMAEAGVAIRDRASLLEGSFIVQEGLTKARIVFDVSYVDGFTVPIVCECGGSVVLGCNLNLLNMCPDEYRLNEGTCMNPLRDTGDHAKNFFKECSALAYTFPTDDRATINGILGCESRIRCCVGTACPPHPRQVLCPAADGTAMRCPEPDSSQSRNTSVVSMSHKQM</sequence>
<feature type="compositionally biased region" description="Polar residues" evidence="1">
    <location>
        <begin position="259"/>
        <end position="276"/>
    </location>
</feature>
<proteinExistence type="predicted"/>
<dbReference type="SMART" id="SM00205">
    <property type="entry name" value="THN"/>
    <property type="match status" value="1"/>
</dbReference>
<dbReference type="EMBL" id="RYZI01000527">
    <property type="protein sequence ID" value="RWA04719.1"/>
    <property type="molecule type" value="Genomic_DNA"/>
</dbReference>
<feature type="signal peptide" evidence="2">
    <location>
        <begin position="1"/>
        <end position="19"/>
    </location>
</feature>
<feature type="region of interest" description="Disordered" evidence="1">
    <location>
        <begin position="22"/>
        <end position="48"/>
    </location>
</feature>
<dbReference type="Gene3D" id="2.60.110.10">
    <property type="entry name" value="Thaumatin"/>
    <property type="match status" value="1"/>
</dbReference>
<accession>A0A439CRC4</accession>
<evidence type="ECO:0000313" key="3">
    <source>
        <dbReference type="EMBL" id="RWA04719.1"/>
    </source>
</evidence>
<dbReference type="Proteomes" id="UP000286045">
    <property type="component" value="Unassembled WGS sequence"/>
</dbReference>
<comment type="caution">
    <text evidence="3">The sequence shown here is derived from an EMBL/GenBank/DDBJ whole genome shotgun (WGS) entry which is preliminary data.</text>
</comment>
<dbReference type="InterPro" id="IPR037176">
    <property type="entry name" value="Osmotin/thaumatin-like_sf"/>
</dbReference>
<protein>
    <recommendedName>
        <fullName evidence="5">Thaumatin-like protein</fullName>
    </recommendedName>
</protein>
<reference evidence="3 4" key="1">
    <citation type="submission" date="2018-12" db="EMBL/GenBank/DDBJ databases">
        <title>Draft genome sequence of Xylaria grammica IHI A82.</title>
        <authorList>
            <person name="Buettner E."/>
            <person name="Kellner H."/>
        </authorList>
    </citation>
    <scope>NUCLEOTIDE SEQUENCE [LARGE SCALE GENOMIC DNA]</scope>
    <source>
        <strain evidence="3 4">IHI A82</strain>
    </source>
</reference>
<evidence type="ECO:0000313" key="4">
    <source>
        <dbReference type="Proteomes" id="UP000286045"/>
    </source>
</evidence>
<evidence type="ECO:0000256" key="1">
    <source>
        <dbReference type="SAM" id="MobiDB-lite"/>
    </source>
</evidence>